<dbReference type="GO" id="GO:0016020">
    <property type="term" value="C:membrane"/>
    <property type="evidence" value="ECO:0007669"/>
    <property type="project" value="UniProtKB-SubCell"/>
</dbReference>
<reference evidence="7" key="1">
    <citation type="submission" date="2015-10" db="EMBL/GenBank/DDBJ databases">
        <title>Draft Genome Sequences of 11 Lactococcus lactis subspecies cremoris strains.</title>
        <authorList>
            <person name="Wels M."/>
            <person name="Backus L."/>
            <person name="Boekhorst J."/>
            <person name="Dijkstra A."/>
            <person name="Beerthuizen M."/>
            <person name="Kelly W."/>
            <person name="Siezen R."/>
            <person name="Bachmann H."/>
            <person name="Van Hijum S."/>
        </authorList>
    </citation>
    <scope>NUCLEOTIDE SEQUENCE [LARGE SCALE GENOMIC DNA]</scope>
    <source>
        <strain evidence="7">M20</strain>
    </source>
</reference>
<evidence type="ECO:0000313" key="6">
    <source>
        <dbReference type="EMBL" id="KSU21885.1"/>
    </source>
</evidence>
<dbReference type="AlphaFoldDB" id="A0A0V8E7Z6"/>
<comment type="subcellular location">
    <subcellularLocation>
        <location evidence="1">Membrane</location>
    </subcellularLocation>
</comment>
<feature type="transmembrane region" description="Helical" evidence="5">
    <location>
        <begin position="12"/>
        <end position="33"/>
    </location>
</feature>
<dbReference type="RefSeq" id="WP_058211522.1">
    <property type="nucleotide sequence ID" value="NZ_LKLU01000052.1"/>
</dbReference>
<keyword evidence="3 5" id="KW-1133">Transmembrane helix</keyword>
<sequence length="88" mass="9533">MNNNGPDAGPDAGTITRTVILVLALINQFLTSLGYSPLPIHDSQVQDLISISITIIVSVMAWWKNNSFTQSAKIGDEAMKSSKSQKNE</sequence>
<feature type="transmembrane region" description="Helical" evidence="5">
    <location>
        <begin position="45"/>
        <end position="63"/>
    </location>
</feature>
<dbReference type="Proteomes" id="UP000053719">
    <property type="component" value="Unassembled WGS sequence"/>
</dbReference>
<dbReference type="NCBIfam" id="TIGR01592">
    <property type="entry name" value="holin_SPP1"/>
    <property type="match status" value="1"/>
</dbReference>
<keyword evidence="4 5" id="KW-0472">Membrane</keyword>
<keyword evidence="2 5" id="KW-0812">Transmembrane</keyword>
<dbReference type="EMBL" id="LKLU01000052">
    <property type="protein sequence ID" value="KSU21885.1"/>
    <property type="molecule type" value="Genomic_DNA"/>
</dbReference>
<name>A0A0V8E7Z6_LACLL</name>
<dbReference type="InterPro" id="IPR006479">
    <property type="entry name" value="Holin"/>
</dbReference>
<organism evidence="6 7">
    <name type="scientific">Lactococcus lactis subsp. lactis</name>
    <name type="common">Streptococcus lactis</name>
    <dbReference type="NCBI Taxonomy" id="1360"/>
    <lineage>
        <taxon>Bacteria</taxon>
        <taxon>Bacillati</taxon>
        <taxon>Bacillota</taxon>
        <taxon>Bacilli</taxon>
        <taxon>Lactobacillales</taxon>
        <taxon>Streptococcaceae</taxon>
        <taxon>Lactococcus</taxon>
    </lineage>
</organism>
<dbReference type="Pfam" id="PF04688">
    <property type="entry name" value="Holin_SPP1"/>
    <property type="match status" value="1"/>
</dbReference>
<accession>A0A0V8E7Z6</accession>
<gene>
    <name evidence="6" type="ORF">M20_0716</name>
</gene>
<comment type="caution">
    <text evidence="6">The sequence shown here is derived from an EMBL/GenBank/DDBJ whole genome shotgun (WGS) entry which is preliminary data.</text>
</comment>
<evidence type="ECO:0000256" key="3">
    <source>
        <dbReference type="ARBA" id="ARBA00022989"/>
    </source>
</evidence>
<evidence type="ECO:0000256" key="1">
    <source>
        <dbReference type="ARBA" id="ARBA00004370"/>
    </source>
</evidence>
<evidence type="ECO:0000256" key="4">
    <source>
        <dbReference type="ARBA" id="ARBA00023136"/>
    </source>
</evidence>
<evidence type="ECO:0000313" key="7">
    <source>
        <dbReference type="Proteomes" id="UP000053719"/>
    </source>
</evidence>
<protein>
    <submittedName>
        <fullName evidence="6">Phage holin</fullName>
    </submittedName>
</protein>
<evidence type="ECO:0000256" key="5">
    <source>
        <dbReference type="SAM" id="Phobius"/>
    </source>
</evidence>
<dbReference type="PATRIC" id="fig|1360.114.peg.2238"/>
<proteinExistence type="predicted"/>
<evidence type="ECO:0000256" key="2">
    <source>
        <dbReference type="ARBA" id="ARBA00022692"/>
    </source>
</evidence>